<sequence>MNEIISPSADDPLLPVCRILHTYRTKRLQQGAEPWTNIGKLTGLLRDSCISDFICFVGLFHDLFFLAAKQKLGSNRTDSSGSPKIPLFLKIGPWFAECKM</sequence>
<name>A0A9J5YIZ3_SOLCO</name>
<keyword evidence="2" id="KW-1185">Reference proteome</keyword>
<organism evidence="1 2">
    <name type="scientific">Solanum commersonii</name>
    <name type="common">Commerson's wild potato</name>
    <name type="synonym">Commerson's nightshade</name>
    <dbReference type="NCBI Taxonomy" id="4109"/>
    <lineage>
        <taxon>Eukaryota</taxon>
        <taxon>Viridiplantae</taxon>
        <taxon>Streptophyta</taxon>
        <taxon>Embryophyta</taxon>
        <taxon>Tracheophyta</taxon>
        <taxon>Spermatophyta</taxon>
        <taxon>Magnoliopsida</taxon>
        <taxon>eudicotyledons</taxon>
        <taxon>Gunneridae</taxon>
        <taxon>Pentapetalae</taxon>
        <taxon>asterids</taxon>
        <taxon>lamiids</taxon>
        <taxon>Solanales</taxon>
        <taxon>Solanaceae</taxon>
        <taxon>Solanoideae</taxon>
        <taxon>Solaneae</taxon>
        <taxon>Solanum</taxon>
    </lineage>
</organism>
<dbReference type="EMBL" id="JACXVP010000006">
    <property type="protein sequence ID" value="KAG5600715.1"/>
    <property type="molecule type" value="Genomic_DNA"/>
</dbReference>
<comment type="caution">
    <text evidence="1">The sequence shown here is derived from an EMBL/GenBank/DDBJ whole genome shotgun (WGS) entry which is preliminary data.</text>
</comment>
<reference evidence="1 2" key="1">
    <citation type="submission" date="2020-09" db="EMBL/GenBank/DDBJ databases">
        <title>De no assembly of potato wild relative species, Solanum commersonii.</title>
        <authorList>
            <person name="Cho K."/>
        </authorList>
    </citation>
    <scope>NUCLEOTIDE SEQUENCE [LARGE SCALE GENOMIC DNA]</scope>
    <source>
        <strain evidence="1">LZ3.2</strain>
        <tissue evidence="1">Leaf</tissue>
    </source>
</reference>
<accession>A0A9J5YIZ3</accession>
<proteinExistence type="predicted"/>
<dbReference type="Proteomes" id="UP000824120">
    <property type="component" value="Chromosome 6"/>
</dbReference>
<protein>
    <submittedName>
        <fullName evidence="1">Uncharacterized protein</fullName>
    </submittedName>
</protein>
<dbReference type="AlphaFoldDB" id="A0A9J5YIZ3"/>
<evidence type="ECO:0000313" key="1">
    <source>
        <dbReference type="EMBL" id="KAG5600715.1"/>
    </source>
</evidence>
<evidence type="ECO:0000313" key="2">
    <source>
        <dbReference type="Proteomes" id="UP000824120"/>
    </source>
</evidence>
<gene>
    <name evidence="1" type="ORF">H5410_032085</name>
</gene>